<dbReference type="NCBIfam" id="TIGR00172">
    <property type="entry name" value="maf"/>
    <property type="match status" value="1"/>
</dbReference>
<accession>A0ABU4WGH7</accession>
<dbReference type="InterPro" id="IPR003697">
    <property type="entry name" value="Maf-like"/>
</dbReference>
<evidence type="ECO:0000256" key="4">
    <source>
        <dbReference type="HAMAP-Rule" id="MF_00528"/>
    </source>
</evidence>
<gene>
    <name evidence="5" type="ORF">MOX91_05605</name>
</gene>
<evidence type="ECO:0000256" key="1">
    <source>
        <dbReference type="ARBA" id="ARBA00001968"/>
    </source>
</evidence>
<dbReference type="PANTHER" id="PTHR43213:SF5">
    <property type="entry name" value="BIFUNCTIONAL DTTP_UTP PYROPHOSPHATASE_METHYLTRANSFERASE PROTEIN-RELATED"/>
    <property type="match status" value="1"/>
</dbReference>
<comment type="caution">
    <text evidence="5">The sequence shown here is derived from an EMBL/GenBank/DDBJ whole genome shotgun (WGS) entry which is preliminary data.</text>
</comment>
<comment type="similarity">
    <text evidence="4">Belongs to the Maf family. YhdE subfamily.</text>
</comment>
<dbReference type="CDD" id="cd00555">
    <property type="entry name" value="Maf"/>
    <property type="match status" value="1"/>
</dbReference>
<dbReference type="EC" id="3.6.1.9" evidence="4"/>
<evidence type="ECO:0000256" key="3">
    <source>
        <dbReference type="ARBA" id="ARBA00023080"/>
    </source>
</evidence>
<evidence type="ECO:0000313" key="6">
    <source>
        <dbReference type="Proteomes" id="UP001275932"/>
    </source>
</evidence>
<reference evidence="5 6" key="1">
    <citation type="submission" date="2022-03" db="EMBL/GenBank/DDBJ databases">
        <title>Novel taxa within the pig intestine.</title>
        <authorList>
            <person name="Wylensek D."/>
            <person name="Bishof K."/>
            <person name="Afrizal A."/>
            <person name="Clavel T."/>
        </authorList>
    </citation>
    <scope>NUCLEOTIDE SEQUENCE [LARGE SCALE GENOMIC DNA]</scope>
    <source>
        <strain evidence="5 6">CLA-KB-P66</strain>
    </source>
</reference>
<sequence>MKGVYKQIILASASPRRKELMQKHGFDFIAEPSGAQEGNSSEDCLKTALSNAKLKAMEIAEKYPKNVVLGADTIVVLDGKLFGKPKDLKDAKEMLNALQGRTHSVFTAIAIILKSENIFKTAAEESRVSFKKMDLQDIENYLQKVNVLDKAGAYAAQEFGELIIEKIDGDFENVMGLPCSLLKNELGRIFGSFKIFLK</sequence>
<dbReference type="SUPFAM" id="SSF52972">
    <property type="entry name" value="ITPase-like"/>
    <property type="match status" value="1"/>
</dbReference>
<protein>
    <recommendedName>
        <fullName evidence="4">dTTP/UTP pyrophosphatase</fullName>
        <shortName evidence="4">dTTPase/UTPase</shortName>
        <ecNumber evidence="4">3.6.1.9</ecNumber>
    </recommendedName>
    <alternativeName>
        <fullName evidence="4">Nucleoside triphosphate pyrophosphatase</fullName>
    </alternativeName>
    <alternativeName>
        <fullName evidence="4">Nucleotide pyrophosphatase</fullName>
        <shortName evidence="4">Nucleotide PPase</shortName>
    </alternativeName>
</protein>
<evidence type="ECO:0000256" key="2">
    <source>
        <dbReference type="ARBA" id="ARBA00022801"/>
    </source>
</evidence>
<dbReference type="EMBL" id="JALBUT010000005">
    <property type="protein sequence ID" value="MDX8415654.1"/>
    <property type="molecule type" value="Genomic_DNA"/>
</dbReference>
<feature type="site" description="Important for substrate specificity" evidence="4">
    <location>
        <position position="73"/>
    </location>
</feature>
<keyword evidence="2 4" id="KW-0378">Hydrolase</keyword>
<keyword evidence="6" id="KW-1185">Reference proteome</keyword>
<dbReference type="PIRSF" id="PIRSF006305">
    <property type="entry name" value="Maf"/>
    <property type="match status" value="1"/>
</dbReference>
<dbReference type="PANTHER" id="PTHR43213">
    <property type="entry name" value="BIFUNCTIONAL DTTP/UTP PYROPHOSPHATASE/METHYLTRANSFERASE PROTEIN-RELATED"/>
    <property type="match status" value="1"/>
</dbReference>
<dbReference type="InterPro" id="IPR029001">
    <property type="entry name" value="ITPase-like_fam"/>
</dbReference>
<comment type="catalytic activity">
    <reaction evidence="4">
        <text>dTTP + H2O = dTMP + diphosphate + H(+)</text>
        <dbReference type="Rhea" id="RHEA:28534"/>
        <dbReference type="ChEBI" id="CHEBI:15377"/>
        <dbReference type="ChEBI" id="CHEBI:15378"/>
        <dbReference type="ChEBI" id="CHEBI:33019"/>
        <dbReference type="ChEBI" id="CHEBI:37568"/>
        <dbReference type="ChEBI" id="CHEBI:63528"/>
        <dbReference type="EC" id="3.6.1.9"/>
    </reaction>
</comment>
<dbReference type="RefSeq" id="WP_370397100.1">
    <property type="nucleotide sequence ID" value="NZ_JALBUT010000005.1"/>
</dbReference>
<dbReference type="Proteomes" id="UP001275932">
    <property type="component" value="Unassembled WGS sequence"/>
</dbReference>
<feature type="site" description="Important for substrate specificity" evidence="4">
    <location>
        <position position="16"/>
    </location>
</feature>
<feature type="site" description="Important for substrate specificity" evidence="4">
    <location>
        <position position="157"/>
    </location>
</feature>
<dbReference type="HAMAP" id="MF_00528">
    <property type="entry name" value="Maf"/>
    <property type="match status" value="1"/>
</dbReference>
<comment type="function">
    <text evidence="4">Nucleoside triphosphate pyrophosphatase that hydrolyzes dTTP and UTP. May have a dual role in cell division arrest and in preventing the incorporation of modified nucleotides into cellular nucleic acids.</text>
</comment>
<organism evidence="5 6">
    <name type="scientific">Intestinicryptomonas porci</name>
    <dbReference type="NCBI Taxonomy" id="2926320"/>
    <lineage>
        <taxon>Bacteria</taxon>
        <taxon>Pseudomonadati</taxon>
        <taxon>Verrucomicrobiota</taxon>
        <taxon>Opitutia</taxon>
        <taxon>Opitutales</taxon>
        <taxon>Intestinicryptomonaceae</taxon>
        <taxon>Intestinicryptomonas</taxon>
    </lineage>
</organism>
<proteinExistence type="inferred from homology"/>
<keyword evidence="3 4" id="KW-0546">Nucleotide metabolism</keyword>
<comment type="subcellular location">
    <subcellularLocation>
        <location evidence="4">Cytoplasm</location>
    </subcellularLocation>
</comment>
<evidence type="ECO:0000313" key="5">
    <source>
        <dbReference type="EMBL" id="MDX8415654.1"/>
    </source>
</evidence>
<dbReference type="Gene3D" id="3.90.950.10">
    <property type="match status" value="1"/>
</dbReference>
<name>A0ABU4WGH7_9BACT</name>
<dbReference type="Pfam" id="PF02545">
    <property type="entry name" value="Maf"/>
    <property type="match status" value="1"/>
</dbReference>
<comment type="cofactor">
    <cofactor evidence="1 4">
        <name>a divalent metal cation</name>
        <dbReference type="ChEBI" id="CHEBI:60240"/>
    </cofactor>
</comment>
<comment type="caution">
    <text evidence="4">Lacks conserved residue(s) required for the propagation of feature annotation.</text>
</comment>
<comment type="catalytic activity">
    <reaction evidence="4">
        <text>UTP + H2O = UMP + diphosphate + H(+)</text>
        <dbReference type="Rhea" id="RHEA:29395"/>
        <dbReference type="ChEBI" id="CHEBI:15377"/>
        <dbReference type="ChEBI" id="CHEBI:15378"/>
        <dbReference type="ChEBI" id="CHEBI:33019"/>
        <dbReference type="ChEBI" id="CHEBI:46398"/>
        <dbReference type="ChEBI" id="CHEBI:57865"/>
        <dbReference type="EC" id="3.6.1.9"/>
    </reaction>
</comment>
<keyword evidence="4" id="KW-0963">Cytoplasm</keyword>
<feature type="active site" description="Proton acceptor" evidence="4">
    <location>
        <position position="72"/>
    </location>
</feature>